<reference evidence="7" key="1">
    <citation type="submission" date="2019-03" db="EMBL/GenBank/DDBJ databases">
        <title>Weissella sp. 26KH-42 Genome sequencing.</title>
        <authorList>
            <person name="Heo J."/>
            <person name="Kim S.-J."/>
            <person name="Kim J.-S."/>
            <person name="Hong S.-B."/>
            <person name="Kwon S.-W."/>
        </authorList>
    </citation>
    <scope>NUCLEOTIDE SEQUENCE [LARGE SCALE GENOMIC DNA]</scope>
    <source>
        <strain evidence="7">26KH-42</strain>
    </source>
</reference>
<dbReference type="Pfam" id="PF00496">
    <property type="entry name" value="SBP_bac_5"/>
    <property type="match status" value="1"/>
</dbReference>
<feature type="domain" description="Solute-binding protein family 5" evidence="5">
    <location>
        <begin position="106"/>
        <end position="502"/>
    </location>
</feature>
<dbReference type="Gene3D" id="3.10.105.10">
    <property type="entry name" value="Dipeptide-binding Protein, Domain 3"/>
    <property type="match status" value="1"/>
</dbReference>
<dbReference type="KEGG" id="wei:EQG49_01405"/>
<dbReference type="PANTHER" id="PTHR30290">
    <property type="entry name" value="PERIPLASMIC BINDING COMPONENT OF ABC TRANSPORTER"/>
    <property type="match status" value="1"/>
</dbReference>
<dbReference type="Gene3D" id="3.40.190.10">
    <property type="entry name" value="Periplasmic binding protein-like II"/>
    <property type="match status" value="1"/>
</dbReference>
<dbReference type="RefSeq" id="WP_133362286.1">
    <property type="nucleotide sequence ID" value="NZ_CP037940.1"/>
</dbReference>
<dbReference type="InterPro" id="IPR039424">
    <property type="entry name" value="SBP_5"/>
</dbReference>
<dbReference type="AlphaFoldDB" id="A0A4P6YRG4"/>
<evidence type="ECO:0000256" key="1">
    <source>
        <dbReference type="ARBA" id="ARBA00005695"/>
    </source>
</evidence>
<gene>
    <name evidence="6" type="ORF">EQG49_01405</name>
</gene>
<evidence type="ECO:0000259" key="5">
    <source>
        <dbReference type="Pfam" id="PF00496"/>
    </source>
</evidence>
<evidence type="ECO:0000256" key="2">
    <source>
        <dbReference type="ARBA" id="ARBA00022448"/>
    </source>
</evidence>
<keyword evidence="7" id="KW-1185">Reference proteome</keyword>
<dbReference type="GO" id="GO:0043190">
    <property type="term" value="C:ATP-binding cassette (ABC) transporter complex"/>
    <property type="evidence" value="ECO:0007669"/>
    <property type="project" value="InterPro"/>
</dbReference>
<dbReference type="GO" id="GO:0042597">
    <property type="term" value="C:periplasmic space"/>
    <property type="evidence" value="ECO:0007669"/>
    <property type="project" value="UniProtKB-ARBA"/>
</dbReference>
<dbReference type="SUPFAM" id="SSF53850">
    <property type="entry name" value="Periplasmic binding protein-like II"/>
    <property type="match status" value="1"/>
</dbReference>
<accession>A0A4P6YRG4</accession>
<dbReference type="OrthoDB" id="9796817at2"/>
<dbReference type="InterPro" id="IPR030678">
    <property type="entry name" value="Peptide/Ni-bd"/>
</dbReference>
<dbReference type="PANTHER" id="PTHR30290:SF9">
    <property type="entry name" value="OLIGOPEPTIDE-BINDING PROTEIN APPA"/>
    <property type="match status" value="1"/>
</dbReference>
<evidence type="ECO:0000313" key="7">
    <source>
        <dbReference type="Proteomes" id="UP000292886"/>
    </source>
</evidence>
<evidence type="ECO:0000256" key="3">
    <source>
        <dbReference type="ARBA" id="ARBA00022729"/>
    </source>
</evidence>
<dbReference type="Proteomes" id="UP000292886">
    <property type="component" value="Chromosome"/>
</dbReference>
<organism evidence="6 7">
    <name type="scientific">Periweissella cryptocerci</name>
    <dbReference type="NCBI Taxonomy" id="2506420"/>
    <lineage>
        <taxon>Bacteria</taxon>
        <taxon>Bacillati</taxon>
        <taxon>Bacillota</taxon>
        <taxon>Bacilli</taxon>
        <taxon>Lactobacillales</taxon>
        <taxon>Lactobacillaceae</taxon>
        <taxon>Periweissella</taxon>
    </lineage>
</organism>
<keyword evidence="3 4" id="KW-0732">Signal</keyword>
<feature type="chain" id="PRO_5038971948" evidence="4">
    <location>
        <begin position="24"/>
        <end position="594"/>
    </location>
</feature>
<dbReference type="PIRSF" id="PIRSF002741">
    <property type="entry name" value="MppA"/>
    <property type="match status" value="1"/>
</dbReference>
<dbReference type="GO" id="GO:1904680">
    <property type="term" value="F:peptide transmembrane transporter activity"/>
    <property type="evidence" value="ECO:0007669"/>
    <property type="project" value="TreeGrafter"/>
</dbReference>
<name>A0A4P6YRG4_9LACO</name>
<evidence type="ECO:0000256" key="4">
    <source>
        <dbReference type="SAM" id="SignalP"/>
    </source>
</evidence>
<feature type="signal peptide" evidence="4">
    <location>
        <begin position="1"/>
        <end position="23"/>
    </location>
</feature>
<comment type="similarity">
    <text evidence="1">Belongs to the bacterial solute-binding protein 5 family.</text>
</comment>
<dbReference type="EMBL" id="CP037940">
    <property type="protein sequence ID" value="QBO35206.1"/>
    <property type="molecule type" value="Genomic_DNA"/>
</dbReference>
<proteinExistence type="inferred from homology"/>
<protein>
    <submittedName>
        <fullName evidence="6">Oligopeptide ABC transporter substrate-binding protein</fullName>
    </submittedName>
</protein>
<dbReference type="InterPro" id="IPR000914">
    <property type="entry name" value="SBP_5_dom"/>
</dbReference>
<sequence length="594" mass="65075">MGKKLTYTLSTIAVLAVIAGAVALLHKPSANTKPKADAKIGDFKVTYTNKAKPIKDGTLKIGLAQAFTGVFAPELVTQQVDSLIAQPLGTGLLKNNSSYQVVDGGAANFKLDKATKTATITLHKGLTWSDGKPVIAKDLEFAYEIVGNLAYGGITYTDSLENIKGMAAFHKGRAKSISGITYPDGENGNSIKLAFNKLSPGLTQAGSGDYLSTAEPYHYLKDIKPAKLAGSKQIRQAPLSWGPFKVEKVLTGQNITYVRNPYYYAAKAKLAKIDLQVVASSSIVEGLKTKQYDIAYQVPTTSYPAVKKLPDYVQTGRQSLSFSATYFNLGHFDAKQGVNVQDRKTILQNKSIRQALGYALNTDQVNKKFNNGLQTFANSTVPPVYSGYNDKAVKGFPLDIKKANAILDKAGFKWDAKHEYRLNPDGKPFSLTYLAQNAGAISTTLAQNNLQQWKSVGLNVHLYKNRLIDFNSWVQKVTTNSNDWDITNATWSLNPDPSQSDLFSASAQYNLGHYVSPELTKIINNIDSEKSLDTTYRKAQFAAYQQYIQDEAVVIPQSFSISWTPINRRVIGWSKDVGVYNMYGNLAVSADSPE</sequence>
<dbReference type="GO" id="GO:0015833">
    <property type="term" value="P:peptide transport"/>
    <property type="evidence" value="ECO:0007669"/>
    <property type="project" value="TreeGrafter"/>
</dbReference>
<keyword evidence="2" id="KW-0813">Transport</keyword>
<evidence type="ECO:0000313" key="6">
    <source>
        <dbReference type="EMBL" id="QBO35206.1"/>
    </source>
</evidence>